<evidence type="ECO:0000313" key="2">
    <source>
        <dbReference type="Proteomes" id="UP000005088"/>
    </source>
</evidence>
<dbReference type="Proteomes" id="UP000005088">
    <property type="component" value="Unassembled WGS sequence"/>
</dbReference>
<organism evidence="1 2">
    <name type="scientific">Mycobacterium tuberculosis variant africanum K85</name>
    <dbReference type="NCBI Taxonomy" id="611304"/>
    <lineage>
        <taxon>Bacteria</taxon>
        <taxon>Bacillati</taxon>
        <taxon>Actinomycetota</taxon>
        <taxon>Actinomycetes</taxon>
        <taxon>Mycobacteriales</taxon>
        <taxon>Mycobacteriaceae</taxon>
        <taxon>Mycobacterium</taxon>
        <taxon>Mycobacterium tuberculosis complex</taxon>
    </lineage>
</organism>
<gene>
    <name evidence="1" type="ORF">TBOG_03190</name>
</gene>
<sequence>MLPLGANITLAELPEPELRQLFPHEELQIPVSCGGLGAGAGGRMDMRAVGLVPVRRASRYCTGFFVLIHSYLTLMGRGARLRLSR</sequence>
<reference evidence="2" key="1">
    <citation type="submission" date="2009-03" db="EMBL/GenBank/DDBJ databases">
        <title>The Genome Sequence of Mycobacterium africanum strain K85 (originally listed here as Mycobacterium tuberculosis).</title>
        <authorList>
            <consortium name="The Broad Institute Genome Sequencing Platform"/>
            <person name="Small P."/>
            <person name="Gagneaux S."/>
            <person name="Hopewell P."/>
            <person name="Young S.K."/>
            <person name="Kodira C.D."/>
            <person name="Zeng Q."/>
            <person name="Koehrsen M."/>
            <person name="Alvarado L."/>
            <person name="Berlin A."/>
            <person name="Borenstein D."/>
            <person name="Chen Z."/>
            <person name="Engels R."/>
            <person name="Freedman E."/>
            <person name="Gellesch M."/>
            <person name="Goldberg J."/>
            <person name="Griggs A."/>
            <person name="Gujja S."/>
            <person name="Heiman D."/>
            <person name="Hepburn T."/>
            <person name="Howarth C."/>
            <person name="Jen D."/>
            <person name="Larson L."/>
            <person name="Lewis B."/>
            <person name="Mehta T."/>
            <person name="Park D."/>
            <person name="Pearson M."/>
            <person name="Roberts A."/>
            <person name="Saif S."/>
            <person name="Shea T."/>
            <person name="Shenoy N."/>
            <person name="Sisk P."/>
            <person name="Stolte C."/>
            <person name="Sykes S."/>
            <person name="Walk T."/>
            <person name="White J."/>
            <person name="Yandava C."/>
            <person name="Nusbaum C."/>
            <person name="Galagan J."/>
            <person name="Birren B."/>
        </authorList>
    </citation>
    <scope>NUCLEOTIDE SEQUENCE [LARGE SCALE GENOMIC DNA]</scope>
    <source>
        <strain evidence="2">K85</strain>
    </source>
</reference>
<protein>
    <submittedName>
        <fullName evidence="1">Uncharacterized protein</fullName>
    </submittedName>
</protein>
<evidence type="ECO:0000313" key="1">
    <source>
        <dbReference type="EMBL" id="EFD44355.2"/>
    </source>
</evidence>
<accession>A0A9P2HA11</accession>
<name>A0A9P2HA11_MYCTX</name>
<dbReference type="EMBL" id="GG663503">
    <property type="protein sequence ID" value="EFD44355.2"/>
    <property type="molecule type" value="Genomic_DNA"/>
</dbReference>
<proteinExistence type="predicted"/>
<dbReference type="AlphaFoldDB" id="A0A9P2HA11"/>